<dbReference type="OrthoDB" id="409122at2759"/>
<evidence type="ECO:0000256" key="12">
    <source>
        <dbReference type="ARBA" id="ARBA00023026"/>
    </source>
</evidence>
<evidence type="ECO:0000256" key="16">
    <source>
        <dbReference type="SAM" id="SignalP"/>
    </source>
</evidence>
<feature type="active site" description="Charge relay system" evidence="15">
    <location>
        <position position="313"/>
    </location>
</feature>
<evidence type="ECO:0000256" key="6">
    <source>
        <dbReference type="ARBA" id="ARBA00022670"/>
    </source>
</evidence>
<dbReference type="EC" id="3.4.14.10" evidence="4"/>
<dbReference type="PANTHER" id="PTHR14218">
    <property type="entry name" value="PROTEASE S8 TRIPEPTIDYL PEPTIDASE I CLN2"/>
    <property type="match status" value="1"/>
</dbReference>
<dbReference type="GO" id="GO:0004252">
    <property type="term" value="F:serine-type endopeptidase activity"/>
    <property type="evidence" value="ECO:0007669"/>
    <property type="project" value="UniProtKB-UniRule"/>
</dbReference>
<dbReference type="GO" id="GO:0006508">
    <property type="term" value="P:proteolysis"/>
    <property type="evidence" value="ECO:0007669"/>
    <property type="project" value="UniProtKB-KW"/>
</dbReference>
<dbReference type="PROSITE" id="PS00138">
    <property type="entry name" value="SUBTILASE_SER"/>
    <property type="match status" value="1"/>
</dbReference>
<proteinExistence type="predicted"/>
<evidence type="ECO:0000256" key="13">
    <source>
        <dbReference type="ARBA" id="ARBA00023145"/>
    </source>
</evidence>
<comment type="cofactor">
    <cofactor evidence="15">
        <name>Ca(2+)</name>
        <dbReference type="ChEBI" id="CHEBI:29108"/>
    </cofactor>
    <text evidence="15">Binds 1 Ca(2+) ion per subunit.</text>
</comment>
<gene>
    <name evidence="18" type="ORF">HETSPECPRED_005793</name>
</gene>
<feature type="domain" description="Peptidase S53" evidence="17">
    <location>
        <begin position="228"/>
        <end position="614"/>
    </location>
</feature>
<evidence type="ECO:0000256" key="10">
    <source>
        <dbReference type="ARBA" id="ARBA00022825"/>
    </source>
</evidence>
<dbReference type="Gene3D" id="3.40.50.200">
    <property type="entry name" value="Peptidase S8/S53 domain"/>
    <property type="match status" value="1"/>
</dbReference>
<dbReference type="PANTHER" id="PTHR14218:SF39">
    <property type="entry name" value="PEPTIDASE S53 DOMAIN-CONTAINING PROTEIN"/>
    <property type="match status" value="1"/>
</dbReference>
<feature type="chain" id="PRO_5034270625" description="tripeptidyl-peptidase II" evidence="16">
    <location>
        <begin position="19"/>
        <end position="630"/>
    </location>
</feature>
<keyword evidence="14" id="KW-0325">Glycoprotein</keyword>
<feature type="active site" description="Charge relay system" evidence="15">
    <location>
        <position position="531"/>
    </location>
</feature>
<dbReference type="EMBL" id="CAJPDS010000038">
    <property type="protein sequence ID" value="CAF9925274.1"/>
    <property type="molecule type" value="Genomic_DNA"/>
</dbReference>
<keyword evidence="8 16" id="KW-0732">Signal</keyword>
<keyword evidence="5" id="KW-0964">Secreted</keyword>
<evidence type="ECO:0000313" key="18">
    <source>
        <dbReference type="EMBL" id="CAF9925274.1"/>
    </source>
</evidence>
<evidence type="ECO:0000256" key="8">
    <source>
        <dbReference type="ARBA" id="ARBA00022729"/>
    </source>
</evidence>
<dbReference type="InterPro" id="IPR050819">
    <property type="entry name" value="Tripeptidyl-peptidase_I"/>
</dbReference>
<reference evidence="18" key="1">
    <citation type="submission" date="2021-03" db="EMBL/GenBank/DDBJ databases">
        <authorList>
            <person name="Tagirdzhanova G."/>
        </authorList>
    </citation>
    <scope>NUCLEOTIDE SEQUENCE</scope>
</reference>
<keyword evidence="12" id="KW-0843">Virulence</keyword>
<dbReference type="CDD" id="cd04056">
    <property type="entry name" value="Peptidases_S53"/>
    <property type="match status" value="1"/>
</dbReference>
<dbReference type="PROSITE" id="PS51695">
    <property type="entry name" value="SEDOLISIN"/>
    <property type="match status" value="1"/>
</dbReference>
<dbReference type="FunFam" id="3.40.50.200:FF:000015">
    <property type="entry name" value="Tripeptidyl peptidase A"/>
    <property type="match status" value="1"/>
</dbReference>
<dbReference type="InterPro" id="IPR023828">
    <property type="entry name" value="Peptidase_S8_Ser-AS"/>
</dbReference>
<feature type="binding site" evidence="15">
    <location>
        <position position="574"/>
    </location>
    <ligand>
        <name>Ca(2+)</name>
        <dbReference type="ChEBI" id="CHEBI:29108"/>
    </ligand>
</feature>
<evidence type="ECO:0000259" key="17">
    <source>
        <dbReference type="PROSITE" id="PS51695"/>
    </source>
</evidence>
<feature type="binding site" evidence="15">
    <location>
        <position position="592"/>
    </location>
    <ligand>
        <name>Ca(2+)</name>
        <dbReference type="ChEBI" id="CHEBI:29108"/>
    </ligand>
</feature>
<protein>
    <recommendedName>
        <fullName evidence="4">tripeptidyl-peptidase II</fullName>
        <ecNumber evidence="4">3.4.14.10</ecNumber>
    </recommendedName>
</protein>
<evidence type="ECO:0000256" key="14">
    <source>
        <dbReference type="ARBA" id="ARBA00023180"/>
    </source>
</evidence>
<evidence type="ECO:0000256" key="2">
    <source>
        <dbReference type="ARBA" id="ARBA00002451"/>
    </source>
</evidence>
<comment type="caution">
    <text evidence="18">The sequence shown here is derived from an EMBL/GenBank/DDBJ whole genome shotgun (WGS) entry which is preliminary data.</text>
</comment>
<evidence type="ECO:0000256" key="5">
    <source>
        <dbReference type="ARBA" id="ARBA00022525"/>
    </source>
</evidence>
<dbReference type="Proteomes" id="UP000664521">
    <property type="component" value="Unassembled WGS sequence"/>
</dbReference>
<sequence>MKVLISCLLLAFLYTANAAFVSPLHSRRSYAVKDSHNVPKQWSRLGSAPTGHWINLKIGLKQSRFDELEKHLYEVSTPSHPRYGQHLTSAEVNELVKPCDDALKQVHNWLHDHGIDTANLSYSPAKDWIKVDLPVRAIESLLDTKYSVYKHEDGTQLVRAPSWSLPTHLHKHIDTIQPTNSFFRPLARRSNLKTIKPIAEFGEQALKSVAYVKPEKDQTVTQACNGGAITPTCLRTLYGTASYTPQAAGRNQVGLTNYLGETSNRSDIYTFLQQYRPDAVDAAYTFSIEQINGGDNQQTPVDGLQYLSGVNLEGNLDAETLIGLTYPTPLFAYNTGGQPPFTPDAFESENTNEPYLDWLHYILAQDSIPQVISSSYGDDETSVPKSYALSVCNQFAQLGARGITFLCASGDSGVGSTGSCISNDGKNTSAFIPAFPASCPYVTSVGGTKNVEPEVAALNPDNNYSSGGGFSNYFPRPGYQDAVVPAYITSLGAQYSGQYNPAGRGYPDISAQGQHFATIWFGDIQILDGTSAACPTAAGVLALVNDVLIASGRPPLGFLNPCLYERLHAAFTDVTSGSAVGCGGDGFPAKEGWDPVTGFGTPYFPNVSTAALGVGGIGTGTGNGTRAYRW</sequence>
<feature type="signal peptide" evidence="16">
    <location>
        <begin position="1"/>
        <end position="18"/>
    </location>
</feature>
<dbReference type="InterPro" id="IPR036852">
    <property type="entry name" value="Peptidase_S8/S53_dom_sf"/>
</dbReference>
<dbReference type="InterPro" id="IPR015366">
    <property type="entry name" value="S53_propep"/>
</dbReference>
<name>A0A8H3FKW7_9LECA</name>
<evidence type="ECO:0000256" key="9">
    <source>
        <dbReference type="ARBA" id="ARBA00022801"/>
    </source>
</evidence>
<feature type="active site" description="Charge relay system" evidence="15">
    <location>
        <position position="317"/>
    </location>
</feature>
<keyword evidence="11 15" id="KW-0106">Calcium</keyword>
<dbReference type="GO" id="GO:0005576">
    <property type="term" value="C:extracellular region"/>
    <property type="evidence" value="ECO:0007669"/>
    <property type="project" value="UniProtKB-SubCell"/>
</dbReference>
<dbReference type="GO" id="GO:0046872">
    <property type="term" value="F:metal ion binding"/>
    <property type="evidence" value="ECO:0007669"/>
    <property type="project" value="UniProtKB-UniRule"/>
</dbReference>
<feature type="binding site" evidence="15">
    <location>
        <position position="573"/>
    </location>
    <ligand>
        <name>Ca(2+)</name>
        <dbReference type="ChEBI" id="CHEBI:29108"/>
    </ligand>
</feature>
<dbReference type="SUPFAM" id="SSF52743">
    <property type="entry name" value="Subtilisin-like"/>
    <property type="match status" value="1"/>
</dbReference>
<keyword evidence="19" id="KW-1185">Reference proteome</keyword>
<dbReference type="InterPro" id="IPR030400">
    <property type="entry name" value="Sedolisin_dom"/>
</dbReference>
<comment type="function">
    <text evidence="2">Secreted tripeptidyl-peptidase which degrades proteins at acidic pHs and is involved in virulence.</text>
</comment>
<accession>A0A8H3FKW7</accession>
<dbReference type="CDD" id="cd11377">
    <property type="entry name" value="Pro-peptidase_S53"/>
    <property type="match status" value="1"/>
</dbReference>
<dbReference type="Pfam" id="PF00082">
    <property type="entry name" value="Peptidase_S8"/>
    <property type="match status" value="1"/>
</dbReference>
<comment type="catalytic activity">
    <reaction evidence="1">
        <text>Release of an N-terminal tripeptide from a polypeptide.</text>
        <dbReference type="EC" id="3.4.14.10"/>
    </reaction>
</comment>
<evidence type="ECO:0000256" key="15">
    <source>
        <dbReference type="PROSITE-ProRule" id="PRU01032"/>
    </source>
</evidence>
<dbReference type="GO" id="GO:0008240">
    <property type="term" value="F:tripeptidyl-peptidase activity"/>
    <property type="evidence" value="ECO:0007669"/>
    <property type="project" value="UniProtKB-EC"/>
</dbReference>
<dbReference type="Pfam" id="PF09286">
    <property type="entry name" value="Pro-kuma_activ"/>
    <property type="match status" value="1"/>
</dbReference>
<comment type="subcellular location">
    <subcellularLocation>
        <location evidence="3">Secreted</location>
        <location evidence="3">Extracellular space</location>
    </subcellularLocation>
</comment>
<dbReference type="SUPFAM" id="SSF54897">
    <property type="entry name" value="Protease propeptides/inhibitors"/>
    <property type="match status" value="1"/>
</dbReference>
<dbReference type="SMART" id="SM00944">
    <property type="entry name" value="Pro-kuma_activ"/>
    <property type="match status" value="1"/>
</dbReference>
<evidence type="ECO:0000256" key="4">
    <source>
        <dbReference type="ARBA" id="ARBA00012462"/>
    </source>
</evidence>
<evidence type="ECO:0000256" key="1">
    <source>
        <dbReference type="ARBA" id="ARBA00001910"/>
    </source>
</evidence>
<keyword evidence="6 15" id="KW-0645">Protease</keyword>
<feature type="binding site" evidence="15">
    <location>
        <position position="594"/>
    </location>
    <ligand>
        <name>Ca(2+)</name>
        <dbReference type="ChEBI" id="CHEBI:29108"/>
    </ligand>
</feature>
<keyword evidence="9 15" id="KW-0378">Hydrolase</keyword>
<evidence type="ECO:0000256" key="7">
    <source>
        <dbReference type="ARBA" id="ARBA00022723"/>
    </source>
</evidence>
<dbReference type="InterPro" id="IPR000209">
    <property type="entry name" value="Peptidase_S8/S53_dom"/>
</dbReference>
<keyword evidence="13" id="KW-0865">Zymogen</keyword>
<keyword evidence="10 15" id="KW-0720">Serine protease</keyword>
<evidence type="ECO:0000256" key="11">
    <source>
        <dbReference type="ARBA" id="ARBA00022837"/>
    </source>
</evidence>
<dbReference type="AlphaFoldDB" id="A0A8H3FKW7"/>
<evidence type="ECO:0000313" key="19">
    <source>
        <dbReference type="Proteomes" id="UP000664521"/>
    </source>
</evidence>
<organism evidence="18 19">
    <name type="scientific">Heterodermia speciosa</name>
    <dbReference type="NCBI Taxonomy" id="116794"/>
    <lineage>
        <taxon>Eukaryota</taxon>
        <taxon>Fungi</taxon>
        <taxon>Dikarya</taxon>
        <taxon>Ascomycota</taxon>
        <taxon>Pezizomycotina</taxon>
        <taxon>Lecanoromycetes</taxon>
        <taxon>OSLEUM clade</taxon>
        <taxon>Lecanoromycetidae</taxon>
        <taxon>Caliciales</taxon>
        <taxon>Physciaceae</taxon>
        <taxon>Heterodermia</taxon>
    </lineage>
</organism>
<keyword evidence="7 15" id="KW-0479">Metal-binding</keyword>
<evidence type="ECO:0000256" key="3">
    <source>
        <dbReference type="ARBA" id="ARBA00004239"/>
    </source>
</evidence>